<dbReference type="GO" id="GO:0007165">
    <property type="term" value="P:signal transduction"/>
    <property type="evidence" value="ECO:0007669"/>
    <property type="project" value="UniProtKB-KW"/>
</dbReference>
<dbReference type="PRINTS" id="PR00260">
    <property type="entry name" value="CHEMTRNSDUCR"/>
</dbReference>
<accession>A0A8J3MRC3</accession>
<dbReference type="Pfam" id="PF01590">
    <property type="entry name" value="GAF"/>
    <property type="match status" value="1"/>
</dbReference>
<dbReference type="PANTHER" id="PTHR32089:SF114">
    <property type="entry name" value="METHYL-ACCEPTING CHEMOTAXIS PROTEIN MCPB"/>
    <property type="match status" value="1"/>
</dbReference>
<evidence type="ECO:0000256" key="1">
    <source>
        <dbReference type="ARBA" id="ARBA00023224"/>
    </source>
</evidence>
<evidence type="ECO:0000259" key="5">
    <source>
        <dbReference type="PROSITE" id="PS50111"/>
    </source>
</evidence>
<dbReference type="Proteomes" id="UP000612362">
    <property type="component" value="Unassembled WGS sequence"/>
</dbReference>
<evidence type="ECO:0000256" key="4">
    <source>
        <dbReference type="SAM" id="MobiDB-lite"/>
    </source>
</evidence>
<protein>
    <recommendedName>
        <fullName evidence="5">Methyl-accepting transducer domain-containing protein</fullName>
    </recommendedName>
</protein>
<dbReference type="GO" id="GO:0016020">
    <property type="term" value="C:membrane"/>
    <property type="evidence" value="ECO:0007669"/>
    <property type="project" value="InterPro"/>
</dbReference>
<dbReference type="SUPFAM" id="SSF55781">
    <property type="entry name" value="GAF domain-like"/>
    <property type="match status" value="1"/>
</dbReference>
<organism evidence="6 7">
    <name type="scientific">Ktedonospora formicarum</name>
    <dbReference type="NCBI Taxonomy" id="2778364"/>
    <lineage>
        <taxon>Bacteria</taxon>
        <taxon>Bacillati</taxon>
        <taxon>Chloroflexota</taxon>
        <taxon>Ktedonobacteria</taxon>
        <taxon>Ktedonobacterales</taxon>
        <taxon>Ktedonobacteraceae</taxon>
        <taxon>Ktedonospora</taxon>
    </lineage>
</organism>
<dbReference type="InterPro" id="IPR004089">
    <property type="entry name" value="MCPsignal_dom"/>
</dbReference>
<dbReference type="GO" id="GO:0004888">
    <property type="term" value="F:transmembrane signaling receptor activity"/>
    <property type="evidence" value="ECO:0007669"/>
    <property type="project" value="InterPro"/>
</dbReference>
<comment type="similarity">
    <text evidence="2">Belongs to the methyl-accepting chemotaxis (MCP) protein family.</text>
</comment>
<dbReference type="SUPFAM" id="SSF58104">
    <property type="entry name" value="Methyl-accepting chemotaxis protein (MCP) signaling domain"/>
    <property type="match status" value="1"/>
</dbReference>
<dbReference type="AlphaFoldDB" id="A0A8J3MRC3"/>
<dbReference type="Pfam" id="PF00015">
    <property type="entry name" value="MCPsignal"/>
    <property type="match status" value="1"/>
</dbReference>
<evidence type="ECO:0000256" key="2">
    <source>
        <dbReference type="ARBA" id="ARBA00029447"/>
    </source>
</evidence>
<dbReference type="SMART" id="SM00065">
    <property type="entry name" value="GAF"/>
    <property type="match status" value="1"/>
</dbReference>
<name>A0A8J3MRC3_9CHLR</name>
<dbReference type="InterPro" id="IPR004090">
    <property type="entry name" value="Chemotax_Me-accpt_rcpt"/>
</dbReference>
<gene>
    <name evidence="6" type="ORF">KSX_18090</name>
</gene>
<dbReference type="GO" id="GO:0006935">
    <property type="term" value="P:chemotaxis"/>
    <property type="evidence" value="ECO:0007669"/>
    <property type="project" value="InterPro"/>
</dbReference>
<dbReference type="InterPro" id="IPR029016">
    <property type="entry name" value="GAF-like_dom_sf"/>
</dbReference>
<dbReference type="Gene3D" id="1.10.287.950">
    <property type="entry name" value="Methyl-accepting chemotaxis protein"/>
    <property type="match status" value="1"/>
</dbReference>
<keyword evidence="1 3" id="KW-0807">Transducer</keyword>
<proteinExistence type="inferred from homology"/>
<sequence length="581" mass="64240">MAELHPKLKSRPIPLRVRFRPAPGPEQQQGDFSGGAEPVATSEHGGLFSYANEGEAKRRGEHIKELLRLGNLLRADLGLDDVLQQIAASIANCTGFQALAINLVDEQAQVTRVAACIGVSPEDERRLKDNPEPLATMLGMMRPEYRISQSYFLSHTQMKENFTELVNVPAGTLEGYGEGKWHPEDTLIIPLYSLREEKLLAVLSMGNPEDGSHPSESRIELAELFAQQAAIAIDNTRLFQEREEEHRALEEGVARLREEMEPLRSGDLRVRLSSHHEKLQPIAESINQVVSEIGSLLGRVQMVTEAVDDHTRSVRLSSESLVRDTAQQGQKVEQISTIIEQIAELMRQVSDKANTLSQTSSDVAEVTREAQSAVMRAVDGMGMVRETTLESGRTMKTLSESGQTINESVTDISDLAIRMHHVALNAAIEATRAQEHGQGFVLVAQEVRTLANYGSEAARKVGAYIRTIQHETTAMSQSVEQNTQRVVMQTELVMQTGVALEAISAVTEQLSMLIEGICITSDQQMKGAQRVVGVVHDISRTTGDITQSMRNMQESLEHLLNLSDALRSRMAVFRISYDLHV</sequence>
<evidence type="ECO:0000256" key="3">
    <source>
        <dbReference type="PROSITE-ProRule" id="PRU00284"/>
    </source>
</evidence>
<comment type="caution">
    <text evidence="6">The sequence shown here is derived from an EMBL/GenBank/DDBJ whole genome shotgun (WGS) entry which is preliminary data.</text>
</comment>
<dbReference type="RefSeq" id="WP_220193106.1">
    <property type="nucleotide sequence ID" value="NZ_BNJF01000001.1"/>
</dbReference>
<reference evidence="6" key="1">
    <citation type="submission" date="2020-10" db="EMBL/GenBank/DDBJ databases">
        <title>Taxonomic study of unclassified bacteria belonging to the class Ktedonobacteria.</title>
        <authorList>
            <person name="Yabe S."/>
            <person name="Wang C.M."/>
            <person name="Zheng Y."/>
            <person name="Sakai Y."/>
            <person name="Cavaletti L."/>
            <person name="Monciardini P."/>
            <person name="Donadio S."/>
        </authorList>
    </citation>
    <scope>NUCLEOTIDE SEQUENCE</scope>
    <source>
        <strain evidence="6">SOSP1-1</strain>
    </source>
</reference>
<dbReference type="PROSITE" id="PS50111">
    <property type="entry name" value="CHEMOTAXIS_TRANSDUC_2"/>
    <property type="match status" value="1"/>
</dbReference>
<dbReference type="InterPro" id="IPR003018">
    <property type="entry name" value="GAF"/>
</dbReference>
<dbReference type="PANTHER" id="PTHR32089">
    <property type="entry name" value="METHYL-ACCEPTING CHEMOTAXIS PROTEIN MCPB"/>
    <property type="match status" value="1"/>
</dbReference>
<evidence type="ECO:0000313" key="7">
    <source>
        <dbReference type="Proteomes" id="UP000612362"/>
    </source>
</evidence>
<evidence type="ECO:0000313" key="6">
    <source>
        <dbReference type="EMBL" id="GHO43646.1"/>
    </source>
</evidence>
<keyword evidence="7" id="KW-1185">Reference proteome</keyword>
<dbReference type="SMART" id="SM00283">
    <property type="entry name" value="MA"/>
    <property type="match status" value="1"/>
</dbReference>
<dbReference type="Gene3D" id="3.30.450.40">
    <property type="match status" value="1"/>
</dbReference>
<dbReference type="EMBL" id="BNJF01000001">
    <property type="protein sequence ID" value="GHO43646.1"/>
    <property type="molecule type" value="Genomic_DNA"/>
</dbReference>
<feature type="region of interest" description="Disordered" evidence="4">
    <location>
        <begin position="1"/>
        <end position="38"/>
    </location>
</feature>
<feature type="domain" description="Methyl-accepting transducer" evidence="5">
    <location>
        <begin position="303"/>
        <end position="539"/>
    </location>
</feature>